<evidence type="ECO:0000256" key="5">
    <source>
        <dbReference type="ARBA" id="ARBA00022989"/>
    </source>
</evidence>
<dbReference type="GO" id="GO:0034755">
    <property type="term" value="P:iron ion transmembrane transport"/>
    <property type="evidence" value="ECO:0007669"/>
    <property type="project" value="TreeGrafter"/>
</dbReference>
<name>A0AAJ1QZS6_9FLAO</name>
<dbReference type="Proteomes" id="UP001228636">
    <property type="component" value="Unassembled WGS sequence"/>
</dbReference>
<evidence type="ECO:0000256" key="1">
    <source>
        <dbReference type="ARBA" id="ARBA00004141"/>
    </source>
</evidence>
<comment type="subcellular location">
    <subcellularLocation>
        <location evidence="1">Membrane</location>
        <topology evidence="1">Multi-pass membrane protein</topology>
    </subcellularLocation>
</comment>
<keyword evidence="2" id="KW-0813">Transport</keyword>
<proteinExistence type="predicted"/>
<dbReference type="GO" id="GO:0015086">
    <property type="term" value="F:cadmium ion transmembrane transporter activity"/>
    <property type="evidence" value="ECO:0007669"/>
    <property type="project" value="TreeGrafter"/>
</dbReference>
<dbReference type="EMBL" id="JAUFQH010000017">
    <property type="protein sequence ID" value="MDN3621130.1"/>
    <property type="molecule type" value="Genomic_DNA"/>
</dbReference>
<dbReference type="InterPro" id="IPR001046">
    <property type="entry name" value="NRAMP_fam"/>
</dbReference>
<evidence type="ECO:0000313" key="9">
    <source>
        <dbReference type="Proteomes" id="UP001228636"/>
    </source>
</evidence>
<sequence length="424" mass="46027">MTTPQNKKSFLQKIIAVILGFGPGIFAIGYTIGTGSVTSMIVAGSKFNMQLLWVLLISCLFSGVLMFTYGNYALITGETALYGFKKHFKYGKIFAILIIVGITFGQWNSLMGILGISANIIFEILAMNFEGLIAYKYETVLITAIVIIITFYLLMLVGKYTFFEKILVIFVSLMGLSFILSLCFVQPLSMDVVKGLIPTIPDVAGGKMLVAAFVGTTMASATFLSRPLFVKGKGWTIKNLDQQKKDSITAAILIFIISGVIMAVAAGALYYQGKEVTQVLDMANTLEPVAGSWAVSIFFFGALSAGLSSIFPCLLIAPLLIADYQSGELDTNSRQFRIITAIACLVALIGPAFGANPIEIQILSQVFNVFVLPIVILGIILIVNNKKIMQGYKTSLFVNIGLYASLLFACIISYNGILALIEYF</sequence>
<evidence type="ECO:0000256" key="4">
    <source>
        <dbReference type="ARBA" id="ARBA00022847"/>
    </source>
</evidence>
<keyword evidence="6 7" id="KW-0472">Membrane</keyword>
<dbReference type="PANTHER" id="PTHR11706:SF33">
    <property type="entry name" value="NATURAL RESISTANCE-ASSOCIATED MACROPHAGE PROTEIN 2"/>
    <property type="match status" value="1"/>
</dbReference>
<keyword evidence="5 7" id="KW-1133">Transmembrane helix</keyword>
<evidence type="ECO:0000256" key="2">
    <source>
        <dbReference type="ARBA" id="ARBA00022448"/>
    </source>
</evidence>
<comment type="caution">
    <text evidence="8">The sequence shown here is derived from an EMBL/GenBank/DDBJ whole genome shotgun (WGS) entry which is preliminary data.</text>
</comment>
<evidence type="ECO:0000256" key="6">
    <source>
        <dbReference type="ARBA" id="ARBA00023136"/>
    </source>
</evidence>
<dbReference type="GO" id="GO:0005384">
    <property type="term" value="F:manganese ion transmembrane transporter activity"/>
    <property type="evidence" value="ECO:0007669"/>
    <property type="project" value="TreeGrafter"/>
</dbReference>
<feature type="transmembrane region" description="Helical" evidence="7">
    <location>
        <begin position="208"/>
        <end position="229"/>
    </location>
</feature>
<dbReference type="NCBIfam" id="NF037982">
    <property type="entry name" value="Nramp_1"/>
    <property type="match status" value="1"/>
</dbReference>
<dbReference type="GO" id="GO:0015293">
    <property type="term" value="F:symporter activity"/>
    <property type="evidence" value="ECO:0007669"/>
    <property type="project" value="UniProtKB-KW"/>
</dbReference>
<feature type="transmembrane region" description="Helical" evidence="7">
    <location>
        <begin position="396"/>
        <end position="421"/>
    </location>
</feature>
<gene>
    <name evidence="8" type="ORF">QWY81_16815</name>
</gene>
<protein>
    <submittedName>
        <fullName evidence="8">Nramp family divalent metal transporter</fullName>
    </submittedName>
</protein>
<feature type="transmembrane region" description="Helical" evidence="7">
    <location>
        <begin position="291"/>
        <end position="324"/>
    </location>
</feature>
<keyword evidence="4" id="KW-0769">Symport</keyword>
<evidence type="ECO:0000256" key="7">
    <source>
        <dbReference type="SAM" id="Phobius"/>
    </source>
</evidence>
<feature type="transmembrane region" description="Helical" evidence="7">
    <location>
        <begin position="366"/>
        <end position="384"/>
    </location>
</feature>
<feature type="transmembrane region" description="Helical" evidence="7">
    <location>
        <begin position="134"/>
        <end position="154"/>
    </location>
</feature>
<feature type="transmembrane region" description="Helical" evidence="7">
    <location>
        <begin position="250"/>
        <end position="271"/>
    </location>
</feature>
<dbReference type="Pfam" id="PF01566">
    <property type="entry name" value="Nramp"/>
    <property type="match status" value="1"/>
</dbReference>
<dbReference type="PANTHER" id="PTHR11706">
    <property type="entry name" value="SOLUTE CARRIER PROTEIN FAMILY 11 MEMBER"/>
    <property type="match status" value="1"/>
</dbReference>
<dbReference type="AlphaFoldDB" id="A0AAJ1QZS6"/>
<keyword evidence="3 7" id="KW-0812">Transmembrane</keyword>
<reference evidence="8 9" key="1">
    <citation type="journal article" date="2014" name="Int. J. Syst. Evol. Microbiol.">
        <title>Complete genome sequence of Corynebacterium casei LMG S-19264T (=DSM 44701T), isolated from a smear-ripened cheese.</title>
        <authorList>
            <consortium name="US DOE Joint Genome Institute (JGI-PGF)"/>
            <person name="Walter F."/>
            <person name="Albersmeier A."/>
            <person name="Kalinowski J."/>
            <person name="Ruckert C."/>
        </authorList>
    </citation>
    <scope>NUCLEOTIDE SEQUENCE [LARGE SCALE GENOMIC DNA]</scope>
    <source>
        <strain evidence="8 9">CECT 8670</strain>
    </source>
</reference>
<feature type="transmembrane region" description="Helical" evidence="7">
    <location>
        <begin position="336"/>
        <end position="354"/>
    </location>
</feature>
<accession>A0AAJ1QZS6</accession>
<feature type="transmembrane region" description="Helical" evidence="7">
    <location>
        <begin position="93"/>
        <end position="122"/>
    </location>
</feature>
<organism evidence="8 9">
    <name type="scientific">Polaribacter sejongensis</name>
    <dbReference type="NCBI Taxonomy" id="985043"/>
    <lineage>
        <taxon>Bacteria</taxon>
        <taxon>Pseudomonadati</taxon>
        <taxon>Bacteroidota</taxon>
        <taxon>Flavobacteriia</taxon>
        <taxon>Flavobacteriales</taxon>
        <taxon>Flavobacteriaceae</taxon>
    </lineage>
</organism>
<dbReference type="RefSeq" id="WP_261974039.1">
    <property type="nucleotide sequence ID" value="NZ_CP103460.1"/>
</dbReference>
<evidence type="ECO:0000256" key="3">
    <source>
        <dbReference type="ARBA" id="ARBA00022692"/>
    </source>
</evidence>
<dbReference type="GO" id="GO:0005886">
    <property type="term" value="C:plasma membrane"/>
    <property type="evidence" value="ECO:0007669"/>
    <property type="project" value="TreeGrafter"/>
</dbReference>
<feature type="transmembrane region" description="Helical" evidence="7">
    <location>
        <begin position="52"/>
        <end position="72"/>
    </location>
</feature>
<feature type="transmembrane region" description="Helical" evidence="7">
    <location>
        <begin position="166"/>
        <end position="188"/>
    </location>
</feature>
<evidence type="ECO:0000313" key="8">
    <source>
        <dbReference type="EMBL" id="MDN3621130.1"/>
    </source>
</evidence>
<feature type="transmembrane region" description="Helical" evidence="7">
    <location>
        <begin position="14"/>
        <end position="32"/>
    </location>
</feature>